<organism evidence="1">
    <name type="scientific">Cacopsylla melanoneura</name>
    <dbReference type="NCBI Taxonomy" id="428564"/>
    <lineage>
        <taxon>Eukaryota</taxon>
        <taxon>Metazoa</taxon>
        <taxon>Ecdysozoa</taxon>
        <taxon>Arthropoda</taxon>
        <taxon>Hexapoda</taxon>
        <taxon>Insecta</taxon>
        <taxon>Pterygota</taxon>
        <taxon>Neoptera</taxon>
        <taxon>Paraneoptera</taxon>
        <taxon>Hemiptera</taxon>
        <taxon>Sternorrhyncha</taxon>
        <taxon>Psylloidea</taxon>
        <taxon>Psyllidae</taxon>
        <taxon>Psyllinae</taxon>
        <taxon>Cacopsylla</taxon>
    </lineage>
</organism>
<proteinExistence type="predicted"/>
<dbReference type="EMBL" id="HBUF01188845">
    <property type="protein sequence ID" value="CAG6657555.1"/>
    <property type="molecule type" value="Transcribed_RNA"/>
</dbReference>
<dbReference type="AlphaFoldDB" id="A0A8D8RWR0"/>
<reference evidence="1" key="1">
    <citation type="submission" date="2021-05" db="EMBL/GenBank/DDBJ databases">
        <authorList>
            <person name="Alioto T."/>
            <person name="Alioto T."/>
            <person name="Gomez Garrido J."/>
        </authorList>
    </citation>
    <scope>NUCLEOTIDE SEQUENCE</scope>
</reference>
<name>A0A8D8RWR0_9HEMI</name>
<sequence length="99" mass="11366">MRYCGGFDFISWTIFNNNVNLGFPIAGKPNSNGVYAFNRDIHAVYAIFIEWFQIFFKWFGYNSTSIIKHADVIVCHIVTSDYFFTRCFGLASTCYVTSG</sequence>
<accession>A0A8D8RWR0</accession>
<dbReference type="EMBL" id="HBUF01672616">
    <property type="protein sequence ID" value="CAG6790736.1"/>
    <property type="molecule type" value="Transcribed_RNA"/>
</dbReference>
<protein>
    <submittedName>
        <fullName evidence="1">Uncharacterized protein</fullName>
    </submittedName>
</protein>
<evidence type="ECO:0000313" key="1">
    <source>
        <dbReference type="EMBL" id="CAG6657555.1"/>
    </source>
</evidence>